<dbReference type="KEGG" id="phao:HF685_01780"/>
<reference evidence="3 4" key="1">
    <citation type="submission" date="2020-04" db="EMBL/GenBank/DDBJ databases">
        <title>Genome sequence for Sphingorhabdus sp. strain M1.</title>
        <authorList>
            <person name="Park S.-J."/>
        </authorList>
    </citation>
    <scope>NUCLEOTIDE SEQUENCE [LARGE SCALE GENOMIC DNA]</scope>
    <source>
        <strain evidence="3 4">JK6</strain>
    </source>
</reference>
<keyword evidence="2" id="KW-1133">Transmembrane helix</keyword>
<keyword evidence="2" id="KW-0812">Transmembrane</keyword>
<dbReference type="RefSeq" id="WP_168818033.1">
    <property type="nucleotide sequence ID" value="NZ_CP051217.1"/>
</dbReference>
<evidence type="ECO:0000256" key="1">
    <source>
        <dbReference type="SAM" id="MobiDB-lite"/>
    </source>
</evidence>
<sequence>MTTPPKKAATPKKAPAKKPVAKKSVAKKPAAKKTATTKKTTAAKPSAPNKFGATRAAADKSLEFRDRAVSKAKSVANEGKAKTGDAIGNLSKMIENSARTIDENAGEKYGDYARSAADAVASFAEKLNSKDVDDIMEDARGFVKKSPAVAVGAAAAIGFVVARLIKSGMDKDDEA</sequence>
<feature type="compositionally biased region" description="Basic residues" evidence="1">
    <location>
        <begin position="14"/>
        <end position="31"/>
    </location>
</feature>
<evidence type="ECO:0008006" key="5">
    <source>
        <dbReference type="Google" id="ProtNLM"/>
    </source>
</evidence>
<dbReference type="Proteomes" id="UP000501600">
    <property type="component" value="Chromosome"/>
</dbReference>
<feature type="transmembrane region" description="Helical" evidence="2">
    <location>
        <begin position="146"/>
        <end position="165"/>
    </location>
</feature>
<evidence type="ECO:0000313" key="3">
    <source>
        <dbReference type="EMBL" id="QJB68189.1"/>
    </source>
</evidence>
<accession>A0A6H2DHP3</accession>
<evidence type="ECO:0000256" key="2">
    <source>
        <dbReference type="SAM" id="Phobius"/>
    </source>
</evidence>
<dbReference type="EMBL" id="CP051217">
    <property type="protein sequence ID" value="QJB68189.1"/>
    <property type="molecule type" value="Genomic_DNA"/>
</dbReference>
<feature type="compositionally biased region" description="Low complexity" evidence="1">
    <location>
        <begin position="32"/>
        <end position="48"/>
    </location>
</feature>
<protein>
    <recommendedName>
        <fullName evidence="5">Membrane-anchored ribosome-binding protein, inhibits growth in stationary phase, ElaB/YqjD/DUF883 family</fullName>
    </recommendedName>
</protein>
<evidence type="ECO:0000313" key="4">
    <source>
        <dbReference type="Proteomes" id="UP000501600"/>
    </source>
</evidence>
<name>A0A6H2DHP3_9SPHN</name>
<proteinExistence type="predicted"/>
<gene>
    <name evidence="3" type="ORF">HF685_01780</name>
</gene>
<dbReference type="AlphaFoldDB" id="A0A6H2DHP3"/>
<feature type="compositionally biased region" description="Low complexity" evidence="1">
    <location>
        <begin position="1"/>
        <end position="13"/>
    </location>
</feature>
<keyword evidence="4" id="KW-1185">Reference proteome</keyword>
<keyword evidence="2" id="KW-0472">Membrane</keyword>
<organism evidence="3 4">
    <name type="scientific">Parasphingorhabdus halotolerans</name>
    <dbReference type="NCBI Taxonomy" id="2725558"/>
    <lineage>
        <taxon>Bacteria</taxon>
        <taxon>Pseudomonadati</taxon>
        <taxon>Pseudomonadota</taxon>
        <taxon>Alphaproteobacteria</taxon>
        <taxon>Sphingomonadales</taxon>
        <taxon>Sphingomonadaceae</taxon>
        <taxon>Parasphingorhabdus</taxon>
    </lineage>
</organism>
<feature type="region of interest" description="Disordered" evidence="1">
    <location>
        <begin position="1"/>
        <end position="58"/>
    </location>
</feature>